<evidence type="ECO:0000259" key="3">
    <source>
        <dbReference type="Pfam" id="PF12331"/>
    </source>
</evidence>
<dbReference type="InterPro" id="IPR022093">
    <property type="entry name" value="Rad26-like_helical"/>
</dbReference>
<organism evidence="6 7">
    <name type="scientific">Oculimacula yallundae</name>
    <dbReference type="NCBI Taxonomy" id="86028"/>
    <lineage>
        <taxon>Eukaryota</taxon>
        <taxon>Fungi</taxon>
        <taxon>Dikarya</taxon>
        <taxon>Ascomycota</taxon>
        <taxon>Pezizomycotina</taxon>
        <taxon>Leotiomycetes</taxon>
        <taxon>Helotiales</taxon>
        <taxon>Ploettnerulaceae</taxon>
        <taxon>Oculimacula</taxon>
    </lineage>
</organism>
<evidence type="ECO:0000256" key="1">
    <source>
        <dbReference type="SAM" id="Coils"/>
    </source>
</evidence>
<feature type="region of interest" description="Disordered" evidence="2">
    <location>
        <begin position="281"/>
        <end position="327"/>
    </location>
</feature>
<keyword evidence="7" id="KW-1185">Reference proteome</keyword>
<feature type="compositionally biased region" description="Polar residues" evidence="2">
    <location>
        <begin position="30"/>
        <end position="42"/>
    </location>
</feature>
<name>A0ABR4CLF0_9HELO</name>
<protein>
    <recommendedName>
        <fullName evidence="8">DNA repair protein Rad26</fullName>
    </recommendedName>
</protein>
<dbReference type="Pfam" id="PF12331">
    <property type="entry name" value="Rad26-like_helical_rpts"/>
    <property type="match status" value="1"/>
</dbReference>
<dbReference type="EMBL" id="JAZHXI010000006">
    <property type="protein sequence ID" value="KAL2070589.1"/>
    <property type="molecule type" value="Genomic_DNA"/>
</dbReference>
<evidence type="ECO:0000259" key="5">
    <source>
        <dbReference type="Pfam" id="PF21048"/>
    </source>
</evidence>
<reference evidence="6 7" key="1">
    <citation type="journal article" date="2024" name="Commun. Biol.">
        <title>Comparative genomic analysis of thermophilic fungi reveals convergent evolutionary adaptations and gene losses.</title>
        <authorList>
            <person name="Steindorff A.S."/>
            <person name="Aguilar-Pontes M.V."/>
            <person name="Robinson A.J."/>
            <person name="Andreopoulos B."/>
            <person name="LaButti K."/>
            <person name="Kuo A."/>
            <person name="Mondo S."/>
            <person name="Riley R."/>
            <person name="Otillar R."/>
            <person name="Haridas S."/>
            <person name="Lipzen A."/>
            <person name="Grimwood J."/>
            <person name="Schmutz J."/>
            <person name="Clum A."/>
            <person name="Reid I.D."/>
            <person name="Moisan M.C."/>
            <person name="Butler G."/>
            <person name="Nguyen T.T.M."/>
            <person name="Dewar K."/>
            <person name="Conant G."/>
            <person name="Drula E."/>
            <person name="Henrissat B."/>
            <person name="Hansel C."/>
            <person name="Singer S."/>
            <person name="Hutchinson M.I."/>
            <person name="de Vries R.P."/>
            <person name="Natvig D.O."/>
            <person name="Powell A.J."/>
            <person name="Tsang A."/>
            <person name="Grigoriev I.V."/>
        </authorList>
    </citation>
    <scope>NUCLEOTIDE SEQUENCE [LARGE SCALE GENOMIC DNA]</scope>
    <source>
        <strain evidence="6 7">CBS 494.80</strain>
    </source>
</reference>
<dbReference type="InterPro" id="IPR048380">
    <property type="entry name" value="Rad26-like_N"/>
</dbReference>
<dbReference type="Proteomes" id="UP001595075">
    <property type="component" value="Unassembled WGS sequence"/>
</dbReference>
<proteinExistence type="predicted"/>
<feature type="domain" description="Rad26-like helical repeats" evidence="3">
    <location>
        <begin position="468"/>
        <end position="672"/>
    </location>
</feature>
<feature type="domain" description="Rad26-like N-terminal" evidence="5">
    <location>
        <begin position="354"/>
        <end position="402"/>
    </location>
</feature>
<feature type="coiled-coil region" evidence="1">
    <location>
        <begin position="151"/>
        <end position="203"/>
    </location>
</feature>
<sequence length="745" mass="83525">MAGFDDGDSVFGDDDLDALPEDALQDLENNAIQFTQAQTQARLQPAPSSDYGDDFDDEDLDDAVVIDQSRTLPSTTLYSNRNVSVQPPQRDQFRPQPHPTPSPVLPNRQRPNPPPKFDQRHGHPPESTAFENDYLQEEQGVGQPTQPDSEVERLRSIIEELTKERNSLKNDVNSKAGEISIVRTKHETTIKEYEREMAAQRKLGEDKLAKQQKALEAARIAEKNAATERDFMKRDLAEETELVRKLNKVRDTGKKGLDLVTTPKKKKALDHRDGFNDDEIEILSPSKVSPSKFQKRTAGSPSKPGKRKRKAVESPASALQVIHTEESSESIQQAPMLDEALVAKLGIQDDRFDFLGMMLDHRGDGNGLRTFEELGKHSYPSAPNESFQAIILGKIPSLGFKKSSKDLEVDFCALLITIWTNCVTENHYAPVYLFIDMLTFALELNTSAIAPNIIDTLVPVAQLTADRVAIKRFQKCRGTLEKYIDVTACMSLLYLTAQGCMGDQEHIRHFWKLMRWDLVLFMLSTNQGLTDMCLMIDLLSTSITAETFGAVPTEMTWFEQTNHTLDKIAFHLVETPATLLPTETEEHAGAASISESWAESDIYKLRIRLLHLLIAMTRSPFSCGIMESNHLFVGRLVSLLSDEMDALYDFKAGKHDSSKIITLGFRLIYHLVTKYENMDMQKKLSVIPGGTQKYILCLSRLHFSEDDLVLESLIEPDIAGLAFELLGLLVTPEEGDAIHDAFSSA</sequence>
<evidence type="ECO:0000313" key="7">
    <source>
        <dbReference type="Proteomes" id="UP001595075"/>
    </source>
</evidence>
<dbReference type="InterPro" id="IPR048379">
    <property type="entry name" value="Rad26-like_C"/>
</dbReference>
<feature type="domain" description="Rad26-like C-terminal" evidence="4">
    <location>
        <begin position="679"/>
        <end position="742"/>
    </location>
</feature>
<evidence type="ECO:0000256" key="2">
    <source>
        <dbReference type="SAM" id="MobiDB-lite"/>
    </source>
</evidence>
<evidence type="ECO:0008006" key="8">
    <source>
        <dbReference type="Google" id="ProtNLM"/>
    </source>
</evidence>
<feature type="compositionally biased region" description="Polar residues" evidence="2">
    <location>
        <begin position="68"/>
        <end position="85"/>
    </location>
</feature>
<feature type="region of interest" description="Disordered" evidence="2">
    <location>
        <begin position="28"/>
        <end position="151"/>
    </location>
</feature>
<feature type="compositionally biased region" description="Acidic residues" evidence="2">
    <location>
        <begin position="51"/>
        <end position="64"/>
    </location>
</feature>
<accession>A0ABR4CLF0</accession>
<comment type="caution">
    <text evidence="6">The sequence shown here is derived from an EMBL/GenBank/DDBJ whole genome shotgun (WGS) entry which is preliminary data.</text>
</comment>
<keyword evidence="1" id="KW-0175">Coiled coil</keyword>
<dbReference type="Pfam" id="PF21046">
    <property type="entry name" value="Rad26-like_C"/>
    <property type="match status" value="1"/>
</dbReference>
<evidence type="ECO:0000259" key="4">
    <source>
        <dbReference type="Pfam" id="PF21046"/>
    </source>
</evidence>
<feature type="compositionally biased region" description="Polar residues" evidence="2">
    <location>
        <begin position="286"/>
        <end position="300"/>
    </location>
</feature>
<gene>
    <name evidence="6" type="ORF">VTL71DRAFT_13615</name>
</gene>
<dbReference type="Pfam" id="PF21048">
    <property type="entry name" value="Rad26-like_N"/>
    <property type="match status" value="1"/>
</dbReference>
<evidence type="ECO:0000313" key="6">
    <source>
        <dbReference type="EMBL" id="KAL2070589.1"/>
    </source>
</evidence>